<sequence>MKIVFTMDQIYLHGGIEKVMATKANYFADVLGYEVFIVTTEQKNNEPCYHFSLKIKFIDLNVNYLRTKSYFSFKNLKKVPSHFFKWYKTLKKINPDFIIVCNIAFDFYWAPFFVKRIKKIKEFHASRFFMEQNRSRVTGLKKFGYKVNDFIESRYDKIVLLNEDERKFYRSNNLEVIPNPINIRDEKQIALSSKKAIAAGRIAPVKGFESVIAIWKIVIEKYPKWQLDIFGQGEEKYINELNNLIQSNDLVNHVFIHDAVSDLQERMLEYSFYVMTSLTECFPMILLESLSIGLPIVSYDCPTGPKNIIKNKEDGFLVENNNKDEFAISIFALIENPILKSEMGKNAKKNVKRFSNENVMKIWKDLLINLKPKK</sequence>
<organism evidence="2 3">
    <name type="scientific">Flavobacterium jejuense</name>
    <dbReference type="NCBI Taxonomy" id="1544455"/>
    <lineage>
        <taxon>Bacteria</taxon>
        <taxon>Pseudomonadati</taxon>
        <taxon>Bacteroidota</taxon>
        <taxon>Flavobacteriia</taxon>
        <taxon>Flavobacteriales</taxon>
        <taxon>Flavobacteriaceae</taxon>
        <taxon>Flavobacterium</taxon>
    </lineage>
</organism>
<dbReference type="RefSeq" id="WP_140962476.1">
    <property type="nucleotide sequence ID" value="NZ_VEVQ02000006.1"/>
</dbReference>
<keyword evidence="3" id="KW-1185">Reference proteome</keyword>
<feature type="domain" description="Glycosyl transferase family 1" evidence="1">
    <location>
        <begin position="183"/>
        <end position="349"/>
    </location>
</feature>
<dbReference type="CDD" id="cd03820">
    <property type="entry name" value="GT4_AmsD-like"/>
    <property type="match status" value="1"/>
</dbReference>
<dbReference type="PANTHER" id="PTHR12526">
    <property type="entry name" value="GLYCOSYLTRANSFERASE"/>
    <property type="match status" value="1"/>
</dbReference>
<dbReference type="Proteomes" id="UP000817854">
    <property type="component" value="Unassembled WGS sequence"/>
</dbReference>
<proteinExistence type="predicted"/>
<evidence type="ECO:0000313" key="3">
    <source>
        <dbReference type="Proteomes" id="UP000817854"/>
    </source>
</evidence>
<gene>
    <name evidence="2" type="ORF">FIA58_010715</name>
</gene>
<reference evidence="2 3" key="3">
    <citation type="submission" date="2020-02" db="EMBL/GenBank/DDBJ databases">
        <title>Flavobacterium profundi sp. nov., isolated from a deep-sea seamount.</title>
        <authorList>
            <person name="Zhang D.-C."/>
        </authorList>
    </citation>
    <scope>NUCLEOTIDE SEQUENCE [LARGE SCALE GENOMIC DNA]</scope>
    <source>
        <strain evidence="2 3">EC11</strain>
    </source>
</reference>
<dbReference type="EMBL" id="VEVQ02000006">
    <property type="protein sequence ID" value="NHN26148.1"/>
    <property type="molecule type" value="Genomic_DNA"/>
</dbReference>
<accession>A0ABX0IRJ1</accession>
<evidence type="ECO:0000259" key="1">
    <source>
        <dbReference type="Pfam" id="PF00534"/>
    </source>
</evidence>
<protein>
    <submittedName>
        <fullName evidence="2">Glycosyltransferase family 4 protein</fullName>
    </submittedName>
</protein>
<evidence type="ECO:0000313" key="2">
    <source>
        <dbReference type="EMBL" id="NHN26148.1"/>
    </source>
</evidence>
<dbReference type="PANTHER" id="PTHR12526:SF630">
    <property type="entry name" value="GLYCOSYLTRANSFERASE"/>
    <property type="match status" value="1"/>
</dbReference>
<dbReference type="Gene3D" id="3.40.50.2000">
    <property type="entry name" value="Glycogen Phosphorylase B"/>
    <property type="match status" value="2"/>
</dbReference>
<comment type="caution">
    <text evidence="2">The sequence shown here is derived from an EMBL/GenBank/DDBJ whole genome shotgun (WGS) entry which is preliminary data.</text>
</comment>
<reference evidence="2 3" key="2">
    <citation type="submission" date="2019-05" db="EMBL/GenBank/DDBJ databases">
        <authorList>
            <person name="Lianzixin W."/>
        </authorList>
    </citation>
    <scope>NUCLEOTIDE SEQUENCE [LARGE SCALE GENOMIC DNA]</scope>
    <source>
        <strain evidence="2 3">EC11</strain>
    </source>
</reference>
<dbReference type="InterPro" id="IPR001296">
    <property type="entry name" value="Glyco_trans_1"/>
</dbReference>
<dbReference type="Pfam" id="PF00534">
    <property type="entry name" value="Glycos_transf_1"/>
    <property type="match status" value="1"/>
</dbReference>
<name>A0ABX0IRJ1_9FLAO</name>
<dbReference type="SUPFAM" id="SSF53756">
    <property type="entry name" value="UDP-Glycosyltransferase/glycogen phosphorylase"/>
    <property type="match status" value="1"/>
</dbReference>
<reference evidence="3" key="1">
    <citation type="submission" date="2019-05" db="EMBL/GenBank/DDBJ databases">
        <title>Flavobacterium profundi sp. nov., isolated from a deep-sea seamount.</title>
        <authorList>
            <person name="Zhang D.-C."/>
        </authorList>
    </citation>
    <scope>NUCLEOTIDE SEQUENCE [LARGE SCALE GENOMIC DNA]</scope>
    <source>
        <strain evidence="3">EC11</strain>
    </source>
</reference>